<evidence type="ECO:0000313" key="2">
    <source>
        <dbReference type="Proteomes" id="UP001211872"/>
    </source>
</evidence>
<reference evidence="1 2" key="1">
    <citation type="journal article" date="2011" name="Int. J. Syst. Evol. Microbiol.">
        <title>Hymenobacter yonginensis sp. nov., isolated from a mesotrophic artificial lake.</title>
        <authorList>
            <person name="Joung Y."/>
            <person name="Cho S.H."/>
            <person name="Kim H."/>
            <person name="Kim S.B."/>
            <person name="Joh K."/>
        </authorList>
    </citation>
    <scope>NUCLEOTIDE SEQUENCE [LARGE SCALE GENOMIC DNA]</scope>
    <source>
        <strain evidence="1 2">KCTC 22745</strain>
    </source>
</reference>
<organism evidence="1 2">
    <name type="scientific">Hymenobacter yonginensis</name>
    <dbReference type="NCBI Taxonomy" id="748197"/>
    <lineage>
        <taxon>Bacteria</taxon>
        <taxon>Pseudomonadati</taxon>
        <taxon>Bacteroidota</taxon>
        <taxon>Cytophagia</taxon>
        <taxon>Cytophagales</taxon>
        <taxon>Hymenobacteraceae</taxon>
        <taxon>Hymenobacter</taxon>
    </lineage>
</organism>
<dbReference type="RefSeq" id="WP_270126918.1">
    <property type="nucleotide sequence ID" value="NZ_CP115396.1"/>
</dbReference>
<evidence type="ECO:0000313" key="1">
    <source>
        <dbReference type="EMBL" id="WBO84394.1"/>
    </source>
</evidence>
<sequence length="132" mass="15180">MGKRSVKQLVFFTAFGVFVYFMHSSGKEGDIKVYAKNIRSEYRGVIIEKYRRKTGYIKIRTEDSIIDIPLLSPTLEENAQVGDSIKKIALKNECVLTKNGQVMHMEYVFISESIRNDSRWPKDLSHVVASDE</sequence>
<dbReference type="Proteomes" id="UP001211872">
    <property type="component" value="Chromosome"/>
</dbReference>
<name>A0ABY7PML1_9BACT</name>
<keyword evidence="2" id="KW-1185">Reference proteome</keyword>
<dbReference type="EMBL" id="CP115396">
    <property type="protein sequence ID" value="WBO84394.1"/>
    <property type="molecule type" value="Genomic_DNA"/>
</dbReference>
<protein>
    <submittedName>
        <fullName evidence="1">Uncharacterized protein</fullName>
    </submittedName>
</protein>
<proteinExistence type="predicted"/>
<accession>A0ABY7PML1</accession>
<gene>
    <name evidence="1" type="ORF">O9Z63_18750</name>
</gene>